<name>A0ACB6ZIK5_THEGA</name>
<comment type="caution">
    <text evidence="1">The sequence shown here is derived from an EMBL/GenBank/DDBJ whole genome shotgun (WGS) entry which is preliminary data.</text>
</comment>
<proteinExistence type="predicted"/>
<accession>A0ACB6ZIK5</accession>
<sequence length="322" mass="35692">MPDFFESIPDHLIPWLLDQHVFWVASAPLSKDGHINLSPKGVKGSFQVNNPNEVWYEDLTGSGMSLSWVVRSTDTRVLILGLGVETIAHARENGRITLLFCALSGPPRIVRLFGRATVHEFGTPEYAALIDPATRQPSSRSVILIHVWKVGTSCGWGVPLFEFQAQRTTHQRWAVQSQNRDFDYEAKKSGSSEVKADEYPDKGVRYYQALLNQKSLDGLSGLQVAFKAPLTSVIKERLQPITQPPALSKVRKEQKEKECKSECEPTEAEDAVTLIKKKVEGKSVLLAFVFGLAVATYLPPAARAIGSNIFDASNSTFRLPTL</sequence>
<keyword evidence="2" id="KW-1185">Reference proteome</keyword>
<dbReference type="EMBL" id="MU117998">
    <property type="protein sequence ID" value="KAF9649427.1"/>
    <property type="molecule type" value="Genomic_DNA"/>
</dbReference>
<dbReference type="Proteomes" id="UP000886501">
    <property type="component" value="Unassembled WGS sequence"/>
</dbReference>
<reference evidence="1" key="2">
    <citation type="journal article" date="2020" name="Nat. Commun.">
        <title>Large-scale genome sequencing of mycorrhizal fungi provides insights into the early evolution of symbiotic traits.</title>
        <authorList>
            <person name="Miyauchi S."/>
            <person name="Kiss E."/>
            <person name="Kuo A."/>
            <person name="Drula E."/>
            <person name="Kohler A."/>
            <person name="Sanchez-Garcia M."/>
            <person name="Morin E."/>
            <person name="Andreopoulos B."/>
            <person name="Barry K.W."/>
            <person name="Bonito G."/>
            <person name="Buee M."/>
            <person name="Carver A."/>
            <person name="Chen C."/>
            <person name="Cichocki N."/>
            <person name="Clum A."/>
            <person name="Culley D."/>
            <person name="Crous P.W."/>
            <person name="Fauchery L."/>
            <person name="Girlanda M."/>
            <person name="Hayes R.D."/>
            <person name="Keri Z."/>
            <person name="LaButti K."/>
            <person name="Lipzen A."/>
            <person name="Lombard V."/>
            <person name="Magnuson J."/>
            <person name="Maillard F."/>
            <person name="Murat C."/>
            <person name="Nolan M."/>
            <person name="Ohm R.A."/>
            <person name="Pangilinan J."/>
            <person name="Pereira M.F."/>
            <person name="Perotto S."/>
            <person name="Peter M."/>
            <person name="Pfister S."/>
            <person name="Riley R."/>
            <person name="Sitrit Y."/>
            <person name="Stielow J.B."/>
            <person name="Szollosi G."/>
            <person name="Zifcakova L."/>
            <person name="Stursova M."/>
            <person name="Spatafora J.W."/>
            <person name="Tedersoo L."/>
            <person name="Vaario L.M."/>
            <person name="Yamada A."/>
            <person name="Yan M."/>
            <person name="Wang P."/>
            <person name="Xu J."/>
            <person name="Bruns T."/>
            <person name="Baldrian P."/>
            <person name="Vilgalys R."/>
            <person name="Dunand C."/>
            <person name="Henrissat B."/>
            <person name="Grigoriev I.V."/>
            <person name="Hibbett D."/>
            <person name="Nagy L.G."/>
            <person name="Martin F.M."/>
        </authorList>
    </citation>
    <scope>NUCLEOTIDE SEQUENCE</scope>
    <source>
        <strain evidence="1">P2</strain>
    </source>
</reference>
<organism evidence="1 2">
    <name type="scientific">Thelephora ganbajun</name>
    <name type="common">Ganba fungus</name>
    <dbReference type="NCBI Taxonomy" id="370292"/>
    <lineage>
        <taxon>Eukaryota</taxon>
        <taxon>Fungi</taxon>
        <taxon>Dikarya</taxon>
        <taxon>Basidiomycota</taxon>
        <taxon>Agaricomycotina</taxon>
        <taxon>Agaricomycetes</taxon>
        <taxon>Thelephorales</taxon>
        <taxon>Thelephoraceae</taxon>
        <taxon>Thelephora</taxon>
    </lineage>
</organism>
<reference evidence="1" key="1">
    <citation type="submission" date="2019-10" db="EMBL/GenBank/DDBJ databases">
        <authorList>
            <consortium name="DOE Joint Genome Institute"/>
            <person name="Kuo A."/>
            <person name="Miyauchi S."/>
            <person name="Kiss E."/>
            <person name="Drula E."/>
            <person name="Kohler A."/>
            <person name="Sanchez-Garcia M."/>
            <person name="Andreopoulos B."/>
            <person name="Barry K.W."/>
            <person name="Bonito G."/>
            <person name="Buee M."/>
            <person name="Carver A."/>
            <person name="Chen C."/>
            <person name="Cichocki N."/>
            <person name="Clum A."/>
            <person name="Culley D."/>
            <person name="Crous P.W."/>
            <person name="Fauchery L."/>
            <person name="Girlanda M."/>
            <person name="Hayes R."/>
            <person name="Keri Z."/>
            <person name="Labutti K."/>
            <person name="Lipzen A."/>
            <person name="Lombard V."/>
            <person name="Magnuson J."/>
            <person name="Maillard F."/>
            <person name="Morin E."/>
            <person name="Murat C."/>
            <person name="Nolan M."/>
            <person name="Ohm R."/>
            <person name="Pangilinan J."/>
            <person name="Pereira M."/>
            <person name="Perotto S."/>
            <person name="Peter M."/>
            <person name="Riley R."/>
            <person name="Sitrit Y."/>
            <person name="Stielow B."/>
            <person name="Szollosi G."/>
            <person name="Zifcakova L."/>
            <person name="Stursova M."/>
            <person name="Spatafora J.W."/>
            <person name="Tedersoo L."/>
            <person name="Vaario L.-M."/>
            <person name="Yamada A."/>
            <person name="Yan M."/>
            <person name="Wang P."/>
            <person name="Xu J."/>
            <person name="Bruns T."/>
            <person name="Baldrian P."/>
            <person name="Vilgalys R."/>
            <person name="Henrissat B."/>
            <person name="Grigoriev I.V."/>
            <person name="Hibbett D."/>
            <person name="Nagy L.G."/>
            <person name="Martin F.M."/>
        </authorList>
    </citation>
    <scope>NUCLEOTIDE SEQUENCE</scope>
    <source>
        <strain evidence="1">P2</strain>
    </source>
</reference>
<evidence type="ECO:0000313" key="2">
    <source>
        <dbReference type="Proteomes" id="UP000886501"/>
    </source>
</evidence>
<protein>
    <submittedName>
        <fullName evidence="1">Uncharacterized protein</fullName>
    </submittedName>
</protein>
<gene>
    <name evidence="1" type="ORF">BDM02DRAFT_1852208</name>
</gene>
<evidence type="ECO:0000313" key="1">
    <source>
        <dbReference type="EMBL" id="KAF9649427.1"/>
    </source>
</evidence>